<dbReference type="EMBL" id="CP015852">
    <property type="protein sequence ID" value="ANH96662.1"/>
    <property type="molecule type" value="Genomic_DNA"/>
</dbReference>
<dbReference type="Gene3D" id="3.30.379.10">
    <property type="entry name" value="Chitobiase/beta-hexosaminidase domain 2-like"/>
    <property type="match status" value="1"/>
</dbReference>
<dbReference type="PRINTS" id="PR00738">
    <property type="entry name" value="GLHYDRLASE20"/>
</dbReference>
<accession>A0AAC9BQ84</accession>
<dbReference type="GO" id="GO:0016231">
    <property type="term" value="F:beta-N-acetylglucosaminidase activity"/>
    <property type="evidence" value="ECO:0007669"/>
    <property type="project" value="TreeGrafter"/>
</dbReference>
<evidence type="ECO:0000256" key="1">
    <source>
        <dbReference type="ARBA" id="ARBA00006285"/>
    </source>
</evidence>
<dbReference type="InterPro" id="IPR015883">
    <property type="entry name" value="Glyco_hydro_20_cat"/>
</dbReference>
<comment type="similarity">
    <text evidence="1">Belongs to the glycosyl hydrolase 20 family.</text>
</comment>
<dbReference type="PANTHER" id="PTHR22600:SF58">
    <property type="entry name" value="BETA-HEXOSAMINIDASE"/>
    <property type="match status" value="1"/>
</dbReference>
<dbReference type="InterPro" id="IPR029018">
    <property type="entry name" value="Hex-like_dom2"/>
</dbReference>
<dbReference type="PANTHER" id="PTHR22600">
    <property type="entry name" value="BETA-HEXOSAMINIDASE"/>
    <property type="match status" value="1"/>
</dbReference>
<feature type="active site" description="Proton donor" evidence="3">
    <location>
        <position position="304"/>
    </location>
</feature>
<feature type="domain" description="Glycoside hydrolase family 20 catalytic" evidence="4">
    <location>
        <begin position="159"/>
        <end position="482"/>
    </location>
</feature>
<dbReference type="InterPro" id="IPR025705">
    <property type="entry name" value="Beta_hexosaminidase_sua/sub"/>
</dbReference>
<dbReference type="InterPro" id="IPR017853">
    <property type="entry name" value="GH"/>
</dbReference>
<dbReference type="RefSeq" id="WP_064586005.1">
    <property type="nucleotide sequence ID" value="NZ_CP015852.1"/>
</dbReference>
<dbReference type="GeneID" id="93487611"/>
<evidence type="ECO:0000313" key="5">
    <source>
        <dbReference type="EMBL" id="ANH96662.1"/>
    </source>
</evidence>
<gene>
    <name evidence="5" type="ORF">A8L59_04470</name>
</gene>
<dbReference type="SUPFAM" id="SSF51445">
    <property type="entry name" value="(Trans)glycosidases"/>
    <property type="match status" value="1"/>
</dbReference>
<dbReference type="Pfam" id="PF00728">
    <property type="entry name" value="Glyco_hydro_20"/>
    <property type="match status" value="1"/>
</dbReference>
<evidence type="ECO:0000256" key="3">
    <source>
        <dbReference type="PIRSR" id="PIRSR625705-1"/>
    </source>
</evidence>
<dbReference type="GO" id="GO:0016020">
    <property type="term" value="C:membrane"/>
    <property type="evidence" value="ECO:0007669"/>
    <property type="project" value="TreeGrafter"/>
</dbReference>
<evidence type="ECO:0000313" key="6">
    <source>
        <dbReference type="Proteomes" id="UP000078142"/>
    </source>
</evidence>
<dbReference type="AlphaFoldDB" id="A0AAC9BQ84"/>
<evidence type="ECO:0000256" key="2">
    <source>
        <dbReference type="ARBA" id="ARBA00022801"/>
    </source>
</evidence>
<sequence>MKTVAEDRHAHLENQRFPWLGMSPSVLHAQPCTGFVISASTRIVIDDERLRPLATRLAFGFASAAELAQPPAVVLQSNQMSQIGDGDVALRLSTPDTAGVTVPSNGESEAYRIDITRAIHVTAANLGAMARALTTLHKAVRLSTELDPGVVIDAPAFAERSVMIDLGRRGFSPEWVINLIQEMAWNQLNTLHLHLTDNEGVRVIFPSFPDISSDDAWSAADLERVLDTAAAYHIEVIPELDMPGHMDWILRNRPQFQLKLSNQQVVSKAIDFSLEEARDFLKVLFCDLMQMFAQSQYIHLGADEYFLNPITPQNTPQLAEYARKASGNPAANSEDAVRCLVNELAEFLRVKGRTARVWNDGAVQTNQIITLDKRVQIECWSIWGSLRGELNVQQLVDAGYRVLNAHGDFYFVVNPTWDNLLHTRHSPHGLYDVWRANRFMDKAGGDYTDIPAQSPAMVGAGIQLWIEVPLFSSPEEIWPQLKAWLLPLGQRTWDSPNAPARHQSLSAVARAAAHPPPMPW</sequence>
<dbReference type="GO" id="GO:0030203">
    <property type="term" value="P:glycosaminoglycan metabolic process"/>
    <property type="evidence" value="ECO:0007669"/>
    <property type="project" value="TreeGrafter"/>
</dbReference>
<dbReference type="Proteomes" id="UP000078142">
    <property type="component" value="Chromosome"/>
</dbReference>
<reference evidence="5 6" key="1">
    <citation type="submission" date="2016-05" db="EMBL/GenBank/DDBJ databases">
        <authorList>
            <person name="Wang S."/>
            <person name="Zhu B."/>
        </authorList>
    </citation>
    <scope>NUCLEOTIDE SEQUENCE [LARGE SCALE GENOMIC DNA]</scope>
    <source>
        <strain evidence="5 6">CRS05-R5</strain>
    </source>
</reference>
<organism evidence="5 6">
    <name type="scientific">Pseudomonas koreensis</name>
    <dbReference type="NCBI Taxonomy" id="198620"/>
    <lineage>
        <taxon>Bacteria</taxon>
        <taxon>Pseudomonadati</taxon>
        <taxon>Pseudomonadota</taxon>
        <taxon>Gammaproteobacteria</taxon>
        <taxon>Pseudomonadales</taxon>
        <taxon>Pseudomonadaceae</taxon>
        <taxon>Pseudomonas</taxon>
    </lineage>
</organism>
<dbReference type="Gene3D" id="3.20.20.80">
    <property type="entry name" value="Glycosidases"/>
    <property type="match status" value="1"/>
</dbReference>
<name>A0AAC9BQ84_9PSED</name>
<keyword evidence="2" id="KW-0378">Hydrolase</keyword>
<dbReference type="GO" id="GO:0005975">
    <property type="term" value="P:carbohydrate metabolic process"/>
    <property type="evidence" value="ECO:0007669"/>
    <property type="project" value="InterPro"/>
</dbReference>
<protein>
    <submittedName>
        <fullName evidence="5">N-acetyl-beta-hexosaminidase</fullName>
    </submittedName>
</protein>
<proteinExistence type="inferred from homology"/>
<evidence type="ECO:0000259" key="4">
    <source>
        <dbReference type="Pfam" id="PF00728"/>
    </source>
</evidence>